<evidence type="ECO:0000313" key="4">
    <source>
        <dbReference type="Proteomes" id="UP000028834"/>
    </source>
</evidence>
<keyword evidence="1 3" id="KW-0396">Initiation factor</keyword>
<dbReference type="VEuPathDB" id="ToxoDB:TGRUB_318700A"/>
<dbReference type="InterPro" id="IPR002769">
    <property type="entry name" value="eIF6"/>
</dbReference>
<dbReference type="GO" id="GO:0043022">
    <property type="term" value="F:ribosome binding"/>
    <property type="evidence" value="ECO:0007669"/>
    <property type="project" value="InterPro"/>
</dbReference>
<feature type="non-terminal residue" evidence="3">
    <location>
        <position position="79"/>
    </location>
</feature>
<organism evidence="3 4">
    <name type="scientific">Toxoplasma gondii RUB</name>
    <dbReference type="NCBI Taxonomy" id="935652"/>
    <lineage>
        <taxon>Eukaryota</taxon>
        <taxon>Sar</taxon>
        <taxon>Alveolata</taxon>
        <taxon>Apicomplexa</taxon>
        <taxon>Conoidasida</taxon>
        <taxon>Coccidia</taxon>
        <taxon>Eucoccidiorida</taxon>
        <taxon>Eimeriorina</taxon>
        <taxon>Sarcocystidae</taxon>
        <taxon>Toxoplasma</taxon>
    </lineage>
</organism>
<evidence type="ECO:0000256" key="1">
    <source>
        <dbReference type="ARBA" id="ARBA00022540"/>
    </source>
</evidence>
<dbReference type="EMBL" id="AFYV02002940">
    <property type="protein sequence ID" value="KFG57106.1"/>
    <property type="molecule type" value="Genomic_DNA"/>
</dbReference>
<dbReference type="GO" id="GO:0003743">
    <property type="term" value="F:translation initiation factor activity"/>
    <property type="evidence" value="ECO:0007669"/>
    <property type="project" value="UniProtKB-KW"/>
</dbReference>
<name>A0A086LKD8_TOXGO</name>
<evidence type="ECO:0000256" key="2">
    <source>
        <dbReference type="ARBA" id="ARBA00022917"/>
    </source>
</evidence>
<reference evidence="3 4" key="1">
    <citation type="submission" date="2014-05" db="EMBL/GenBank/DDBJ databases">
        <authorList>
            <person name="Sibley D."/>
            <person name="Venepally P."/>
            <person name="Karamycheva S."/>
            <person name="Hadjithomas M."/>
            <person name="Khan A."/>
            <person name="Brunk B."/>
            <person name="Roos D."/>
            <person name="Caler E."/>
            <person name="Lorenzi H."/>
        </authorList>
    </citation>
    <scope>NUCLEOTIDE SEQUENCE [LARGE SCALE GENOMIC DNA]</scope>
    <source>
        <strain evidence="3 4">RUB</strain>
    </source>
</reference>
<dbReference type="SUPFAM" id="SSF55909">
    <property type="entry name" value="Pentein"/>
    <property type="match status" value="1"/>
</dbReference>
<keyword evidence="2" id="KW-0648">Protein biosynthesis</keyword>
<dbReference type="Proteomes" id="UP000028834">
    <property type="component" value="Unassembled WGS sequence"/>
</dbReference>
<comment type="caution">
    <text evidence="3">The sequence shown here is derived from an EMBL/GenBank/DDBJ whole genome shotgun (WGS) entry which is preliminary data.</text>
</comment>
<dbReference type="Gene3D" id="3.75.10.10">
    <property type="entry name" value="L-arginine/glycine Amidinotransferase, Chain A"/>
    <property type="match status" value="1"/>
</dbReference>
<proteinExistence type="predicted"/>
<sequence>MNASCAALWSLGSSRMATRAQFESSNEVGVFAKLTNSYCLVALGGSEHFYSTLEAELAPHIPVVHATVGGTRVIGRVCV</sequence>
<protein>
    <submittedName>
        <fullName evidence="3">Putative eukaryotic initiation factor-6</fullName>
    </submittedName>
</protein>
<dbReference type="AlphaFoldDB" id="A0A086LKD8"/>
<gene>
    <name evidence="3" type="ORF">TGRUB_318700A</name>
</gene>
<evidence type="ECO:0000313" key="3">
    <source>
        <dbReference type="EMBL" id="KFG57106.1"/>
    </source>
</evidence>
<dbReference type="GO" id="GO:0042256">
    <property type="term" value="P:cytosolic ribosome assembly"/>
    <property type="evidence" value="ECO:0007669"/>
    <property type="project" value="InterPro"/>
</dbReference>
<dbReference type="Pfam" id="PF01912">
    <property type="entry name" value="eIF-6"/>
    <property type="match status" value="1"/>
</dbReference>
<dbReference type="PANTHER" id="PTHR10784">
    <property type="entry name" value="TRANSLATION INITIATION FACTOR 6"/>
    <property type="match status" value="1"/>
</dbReference>
<accession>A0A086LKD8</accession>